<feature type="region of interest" description="Disordered" evidence="9">
    <location>
        <begin position="243"/>
        <end position="273"/>
    </location>
</feature>
<dbReference type="InterPro" id="IPR006096">
    <property type="entry name" value="Glu/Leu/Phe/Val/Trp_DH_C"/>
</dbReference>
<evidence type="ECO:0000256" key="9">
    <source>
        <dbReference type="SAM" id="MobiDB-lite"/>
    </source>
</evidence>
<evidence type="ECO:0000256" key="6">
    <source>
        <dbReference type="PIRSR" id="PIRSR000185-2"/>
    </source>
</evidence>
<feature type="binding site" evidence="6">
    <location>
        <position position="350"/>
    </location>
    <ligand>
        <name>substrate</name>
    </ligand>
</feature>
<evidence type="ECO:0000256" key="7">
    <source>
        <dbReference type="PIRSR" id="PIRSR000185-3"/>
    </source>
</evidence>
<feature type="binding site" evidence="6">
    <location>
        <position position="190"/>
    </location>
    <ligand>
        <name>NAD(+)</name>
        <dbReference type="ChEBI" id="CHEBI:57540"/>
    </ligand>
</feature>
<feature type="active site" description="Proton donor" evidence="5">
    <location>
        <position position="106"/>
    </location>
</feature>
<feature type="binding site" evidence="6">
    <location>
        <position position="70"/>
    </location>
    <ligand>
        <name>substrate</name>
    </ligand>
</feature>
<dbReference type="InterPro" id="IPR033524">
    <property type="entry name" value="Glu/Leu/Phe/Val_DH_AS"/>
</dbReference>
<dbReference type="InterPro" id="IPR036291">
    <property type="entry name" value="NAD(P)-bd_dom_sf"/>
</dbReference>
<proteinExistence type="inferred from homology"/>
<evidence type="ECO:0000259" key="10">
    <source>
        <dbReference type="SMART" id="SM00839"/>
    </source>
</evidence>
<dbReference type="InterPro" id="IPR046346">
    <property type="entry name" value="Aminoacid_DH-like_N_sf"/>
</dbReference>
<evidence type="ECO:0000256" key="1">
    <source>
        <dbReference type="ARBA" id="ARBA00006382"/>
    </source>
</evidence>
<comment type="similarity">
    <text evidence="1 4 8">Belongs to the Glu/Leu/Phe/Val dehydrogenases family.</text>
</comment>
<keyword evidence="3 4" id="KW-0560">Oxidoreductase</keyword>
<dbReference type="SUPFAM" id="SSF51735">
    <property type="entry name" value="NAD(P)-binding Rossmann-fold domains"/>
    <property type="match status" value="1"/>
</dbReference>
<keyword evidence="12" id="KW-1185">Reference proteome</keyword>
<evidence type="ECO:0000256" key="3">
    <source>
        <dbReference type="ARBA" id="ARBA00023002"/>
    </source>
</evidence>
<protein>
    <recommendedName>
        <fullName evidence="4">Glutamate dehydrogenase</fullName>
    </recommendedName>
</protein>
<feature type="site" description="Important for catalysis" evidence="7">
    <location>
        <position position="146"/>
    </location>
</feature>
<dbReference type="PANTHER" id="PTHR11606:SF13">
    <property type="entry name" value="GLUTAMATE DEHYDROGENASE 1, MITOCHONDRIAL"/>
    <property type="match status" value="1"/>
</dbReference>
<dbReference type="CDD" id="cd01076">
    <property type="entry name" value="NAD_bind_1_Glu_DH"/>
    <property type="match status" value="1"/>
</dbReference>
<dbReference type="PRINTS" id="PR00082">
    <property type="entry name" value="GLFDHDRGNASE"/>
</dbReference>
<evidence type="ECO:0000256" key="2">
    <source>
        <dbReference type="ARBA" id="ARBA00011643"/>
    </source>
</evidence>
<feature type="domain" description="Glutamate/phenylalanine/leucine/valine/L-tryptophan dehydrogenase C-terminal" evidence="10">
    <location>
        <begin position="183"/>
        <end position="415"/>
    </location>
</feature>
<dbReference type="Gene3D" id="3.40.50.720">
    <property type="entry name" value="NAD(P)-binding Rossmann-like Domain"/>
    <property type="match status" value="1"/>
</dbReference>
<evidence type="ECO:0000256" key="5">
    <source>
        <dbReference type="PIRSR" id="PIRSR000185-1"/>
    </source>
</evidence>
<name>A0ABD5QJR2_9EURY</name>
<keyword evidence="6" id="KW-0547">Nucleotide-binding</keyword>
<feature type="binding site" evidence="6">
    <location>
        <position position="94"/>
    </location>
    <ligand>
        <name>substrate</name>
    </ligand>
</feature>
<accession>A0ABD5QJR2</accession>
<organism evidence="11 12">
    <name type="scientific">Saliphagus infecundisoli</name>
    <dbReference type="NCBI Taxonomy" id="1849069"/>
    <lineage>
        <taxon>Archaea</taxon>
        <taxon>Methanobacteriati</taxon>
        <taxon>Methanobacteriota</taxon>
        <taxon>Stenosarchaea group</taxon>
        <taxon>Halobacteria</taxon>
        <taxon>Halobacteriales</taxon>
        <taxon>Natrialbaceae</taxon>
        <taxon>Saliphagus</taxon>
    </lineage>
</organism>
<dbReference type="AlphaFoldDB" id="A0ABD5QJR2"/>
<gene>
    <name evidence="11" type="ORF">ACFPFO_19205</name>
</gene>
<dbReference type="InterPro" id="IPR014362">
    <property type="entry name" value="Glu_DH"/>
</dbReference>
<dbReference type="Pfam" id="PF02812">
    <property type="entry name" value="ELFV_dehydrog_N"/>
    <property type="match status" value="1"/>
</dbReference>
<feature type="binding site" evidence="6">
    <location>
        <position position="221"/>
    </location>
    <ligand>
        <name>NAD(+)</name>
        <dbReference type="ChEBI" id="CHEBI:57540"/>
    </ligand>
</feature>
<dbReference type="GO" id="GO:0016491">
    <property type="term" value="F:oxidoreductase activity"/>
    <property type="evidence" value="ECO:0007669"/>
    <property type="project" value="UniProtKB-KW"/>
</dbReference>
<reference evidence="11 12" key="1">
    <citation type="journal article" date="2019" name="Int. J. Syst. Evol. Microbiol.">
        <title>The Global Catalogue of Microorganisms (GCM) 10K type strain sequencing project: providing services to taxonomists for standard genome sequencing and annotation.</title>
        <authorList>
            <consortium name="The Broad Institute Genomics Platform"/>
            <consortium name="The Broad Institute Genome Sequencing Center for Infectious Disease"/>
            <person name="Wu L."/>
            <person name="Ma J."/>
        </authorList>
    </citation>
    <scope>NUCLEOTIDE SEQUENCE [LARGE SCALE GENOMIC DNA]</scope>
    <source>
        <strain evidence="11 12">CGMCC 1.15824</strain>
    </source>
</reference>
<dbReference type="Proteomes" id="UP001595925">
    <property type="component" value="Unassembled WGS sequence"/>
</dbReference>
<dbReference type="InterPro" id="IPR033922">
    <property type="entry name" value="NAD_bind_Glu_DH"/>
</dbReference>
<sequence length="420" mass="45462">MSADVNPFESLQSQIDEAAAHMDVADDVVERLKHPERVLETNLTVERDDGTLERFKAFRSQFNGDRGPYKGGIRYHPHVSREEVKALSGWMVYKCAIVDIPYGGGKGGIAIDPAEYSETELERVTRAFAAELRPLIGEDRDVPAPDVNTGQREMNWIKDTYETLENTTAPGVVTGKSLSSGGSEGRVEATGRSTVIAAHEALEYLGREIEGATVAVQGYGNAGSIAARLADERGARVVAVSDSSGGIRSDDRLDPRAVKSHKEETGSVVGYPDADSELTNEELLTADVDVLIPAALENAIDGDLAEDVEADLIVEAANGPLTPRADDVLAESEVTVVPDILANSGGVTVSYFEWVQNRQRFHWSEERVNDELETMVVDAFDALTDAYENHGAEDFRTAAYVVAVQRVVDAYEESGTFPGA</sequence>
<evidence type="ECO:0000256" key="4">
    <source>
        <dbReference type="PIRNR" id="PIRNR000185"/>
    </source>
</evidence>
<evidence type="ECO:0000313" key="11">
    <source>
        <dbReference type="EMBL" id="MFC4989849.1"/>
    </source>
</evidence>
<dbReference type="PROSITE" id="PS00074">
    <property type="entry name" value="GLFV_DEHYDROGENASE"/>
    <property type="match status" value="1"/>
</dbReference>
<evidence type="ECO:0000256" key="8">
    <source>
        <dbReference type="RuleBase" id="RU004417"/>
    </source>
</evidence>
<dbReference type="InterPro" id="IPR006097">
    <property type="entry name" value="Glu/Leu/Phe/Val/Trp_DH_dimer"/>
</dbReference>
<dbReference type="Gene3D" id="3.40.50.10860">
    <property type="entry name" value="Leucine Dehydrogenase, chain A, domain 1"/>
    <property type="match status" value="1"/>
</dbReference>
<evidence type="ECO:0000313" key="12">
    <source>
        <dbReference type="Proteomes" id="UP001595925"/>
    </source>
</evidence>
<dbReference type="InterPro" id="IPR006095">
    <property type="entry name" value="Glu/Leu/Phe/Val/Trp_DH"/>
</dbReference>
<comment type="caution">
    <text evidence="11">The sequence shown here is derived from an EMBL/GenBank/DDBJ whole genome shotgun (WGS) entry which is preliminary data.</text>
</comment>
<feature type="compositionally biased region" description="Basic and acidic residues" evidence="9">
    <location>
        <begin position="248"/>
        <end position="265"/>
    </location>
</feature>
<dbReference type="SMART" id="SM00839">
    <property type="entry name" value="ELFV_dehydrog"/>
    <property type="match status" value="1"/>
</dbReference>
<comment type="subunit">
    <text evidence="2">Homohexamer.</text>
</comment>
<dbReference type="PANTHER" id="PTHR11606">
    <property type="entry name" value="GLUTAMATE DEHYDROGENASE"/>
    <property type="match status" value="1"/>
</dbReference>
<dbReference type="Pfam" id="PF00208">
    <property type="entry name" value="ELFV_dehydrog"/>
    <property type="match status" value="1"/>
</dbReference>
<dbReference type="SUPFAM" id="SSF53223">
    <property type="entry name" value="Aminoacid dehydrogenase-like, N-terminal domain"/>
    <property type="match status" value="1"/>
</dbReference>
<dbReference type="PIRSF" id="PIRSF000185">
    <property type="entry name" value="Glu_DH"/>
    <property type="match status" value="1"/>
</dbReference>
<dbReference type="EMBL" id="JBHSJG010000055">
    <property type="protein sequence ID" value="MFC4989849.1"/>
    <property type="molecule type" value="Genomic_DNA"/>
</dbReference>
<dbReference type="RefSeq" id="WP_114578253.1">
    <property type="nucleotide sequence ID" value="NZ_JAIVEF010000008.1"/>
</dbReference>
<keyword evidence="6" id="KW-0520">NAD</keyword>